<dbReference type="Gene3D" id="2.40.30.170">
    <property type="match status" value="1"/>
</dbReference>
<dbReference type="Proteomes" id="UP000324209">
    <property type="component" value="Chromosome"/>
</dbReference>
<dbReference type="InterPro" id="IPR058637">
    <property type="entry name" value="YknX-like_C"/>
</dbReference>
<keyword evidence="2" id="KW-0813">Transport</keyword>
<dbReference type="GO" id="GO:1990281">
    <property type="term" value="C:efflux pump complex"/>
    <property type="evidence" value="ECO:0007669"/>
    <property type="project" value="TreeGrafter"/>
</dbReference>
<dbReference type="InterPro" id="IPR058792">
    <property type="entry name" value="Beta-barrel_RND_2"/>
</dbReference>
<name>A0A5C1QMC6_9SPIO</name>
<dbReference type="AlphaFoldDB" id="A0A5C1QMC6"/>
<dbReference type="Pfam" id="PF25917">
    <property type="entry name" value="BSH_RND"/>
    <property type="match status" value="1"/>
</dbReference>
<evidence type="ECO:0000256" key="2">
    <source>
        <dbReference type="ARBA" id="ARBA00022448"/>
    </source>
</evidence>
<evidence type="ECO:0000256" key="5">
    <source>
        <dbReference type="ARBA" id="ARBA00058766"/>
    </source>
</evidence>
<dbReference type="Gene3D" id="2.40.420.20">
    <property type="match status" value="1"/>
</dbReference>
<comment type="similarity">
    <text evidence="1">Belongs to the membrane fusion protein (MFP) (TC 8.A.1) family.</text>
</comment>
<dbReference type="FunFam" id="2.40.420.20:FF:000006">
    <property type="entry name" value="RND family efflux transporter MFP subunit"/>
    <property type="match status" value="1"/>
</dbReference>
<protein>
    <submittedName>
        <fullName evidence="9">Efflux RND transporter periplasmic adaptor subunit</fullName>
    </submittedName>
</protein>
<dbReference type="FunFam" id="2.40.30.170:FF:000010">
    <property type="entry name" value="Efflux RND transporter periplasmic adaptor subunit"/>
    <property type="match status" value="1"/>
</dbReference>
<dbReference type="Gene3D" id="2.40.50.100">
    <property type="match status" value="1"/>
</dbReference>
<dbReference type="KEGG" id="ock:EXM22_10950"/>
<dbReference type="InterPro" id="IPR006143">
    <property type="entry name" value="RND_pump_MFP"/>
</dbReference>
<feature type="domain" description="YknX-like C-terminal permuted SH3-like" evidence="8">
    <location>
        <begin position="250"/>
        <end position="319"/>
    </location>
</feature>
<evidence type="ECO:0000256" key="1">
    <source>
        <dbReference type="ARBA" id="ARBA00009477"/>
    </source>
</evidence>
<evidence type="ECO:0000313" key="9">
    <source>
        <dbReference type="EMBL" id="QEN08478.1"/>
    </source>
</evidence>
<evidence type="ECO:0000256" key="3">
    <source>
        <dbReference type="ARBA" id="ARBA00022833"/>
    </source>
</evidence>
<dbReference type="InterPro" id="IPR058625">
    <property type="entry name" value="MdtA-like_BSH"/>
</dbReference>
<keyword evidence="3" id="KW-0862">Zinc</keyword>
<dbReference type="EMBL" id="CP036150">
    <property type="protein sequence ID" value="QEN08478.1"/>
    <property type="molecule type" value="Genomic_DNA"/>
</dbReference>
<sequence length="321" mass="34136">MEDIKNKKQARMMGIALIVLIVVVLGAMAFSVFGKDAPISGAPGGPGGRPGGDSGSEESVTYSVLVETMEPGIMENYLKFNGDVIAETSVDIYPDAAGKLTKLSVSLGDYVRKGQIIAEVDPSLPGQIYVASPVKSTISGIVTDLPYNVGATISTTQVPLATVGDLTNMQLDSFISEKDMASIKLRQRAEIGFAPFPGEVFSGFVSEISPVLNKSSRTMEIKISLENEDGRVKSGMFGSIKLITEKKEDVLTIPSESLIEGDDSRFVYIVSPDNTALQTFVETGLVLDGRVEVLSGLSAGDRVIVRGQTMLQDGSSVRVTE</sequence>
<proteinExistence type="inferred from homology"/>
<dbReference type="PANTHER" id="PTHR30469">
    <property type="entry name" value="MULTIDRUG RESISTANCE PROTEIN MDTA"/>
    <property type="match status" value="1"/>
</dbReference>
<dbReference type="GO" id="GO:0015562">
    <property type="term" value="F:efflux transmembrane transporter activity"/>
    <property type="evidence" value="ECO:0007669"/>
    <property type="project" value="TreeGrafter"/>
</dbReference>
<gene>
    <name evidence="9" type="ORF">EXM22_10950</name>
</gene>
<keyword evidence="10" id="KW-1185">Reference proteome</keyword>
<comment type="function">
    <text evidence="5">CzcA and CzcB together would act in zinc efflux nearly as effectively as the complete czc efflux system (CzcABC). The CzcB protein is thought to funnel zinc cations to the CzcA transport protein.</text>
</comment>
<reference evidence="9 10" key="1">
    <citation type="submission" date="2019-02" db="EMBL/GenBank/DDBJ databases">
        <title>Complete Genome Sequence and Methylome Analysis of free living Spirochaetas.</title>
        <authorList>
            <person name="Fomenkov A."/>
            <person name="Dubinina G."/>
            <person name="Leshcheva N."/>
            <person name="Mikheeva N."/>
            <person name="Grabovich M."/>
            <person name="Vincze T."/>
            <person name="Roberts R.J."/>
        </authorList>
    </citation>
    <scope>NUCLEOTIDE SEQUENCE [LARGE SCALE GENOMIC DNA]</scope>
    <source>
        <strain evidence="9 10">K2</strain>
    </source>
</reference>
<evidence type="ECO:0000259" key="8">
    <source>
        <dbReference type="Pfam" id="PF25989"/>
    </source>
</evidence>
<feature type="domain" description="Multidrug resistance protein MdtA-like barrel-sandwich hybrid" evidence="6">
    <location>
        <begin position="90"/>
        <end position="157"/>
    </location>
</feature>
<dbReference type="RefSeq" id="WP_149486559.1">
    <property type="nucleotide sequence ID" value="NZ_CP036150.1"/>
</dbReference>
<accession>A0A5C1QMC6</accession>
<dbReference type="Pfam" id="PF25989">
    <property type="entry name" value="YknX_C"/>
    <property type="match status" value="1"/>
</dbReference>
<feature type="domain" description="CusB-like beta-barrel" evidence="7">
    <location>
        <begin position="175"/>
        <end position="245"/>
    </location>
</feature>
<dbReference type="PANTHER" id="PTHR30469:SF33">
    <property type="entry name" value="SLR1207 PROTEIN"/>
    <property type="match status" value="1"/>
</dbReference>
<keyword evidence="4" id="KW-0105">Cadmium resistance</keyword>
<dbReference type="Pfam" id="PF25954">
    <property type="entry name" value="Beta-barrel_RND_2"/>
    <property type="match status" value="1"/>
</dbReference>
<organism evidence="9 10">
    <name type="scientific">Oceanispirochaeta crateris</name>
    <dbReference type="NCBI Taxonomy" id="2518645"/>
    <lineage>
        <taxon>Bacteria</taxon>
        <taxon>Pseudomonadati</taxon>
        <taxon>Spirochaetota</taxon>
        <taxon>Spirochaetia</taxon>
        <taxon>Spirochaetales</taxon>
        <taxon>Spirochaetaceae</taxon>
        <taxon>Oceanispirochaeta</taxon>
    </lineage>
</organism>
<evidence type="ECO:0000259" key="7">
    <source>
        <dbReference type="Pfam" id="PF25954"/>
    </source>
</evidence>
<dbReference type="GO" id="GO:0046686">
    <property type="term" value="P:response to cadmium ion"/>
    <property type="evidence" value="ECO:0007669"/>
    <property type="project" value="UniProtKB-KW"/>
</dbReference>
<evidence type="ECO:0000259" key="6">
    <source>
        <dbReference type="Pfam" id="PF25917"/>
    </source>
</evidence>
<dbReference type="NCBIfam" id="TIGR01730">
    <property type="entry name" value="RND_mfp"/>
    <property type="match status" value="1"/>
</dbReference>
<dbReference type="OrthoDB" id="320389at2"/>
<evidence type="ECO:0000313" key="10">
    <source>
        <dbReference type="Proteomes" id="UP000324209"/>
    </source>
</evidence>
<dbReference type="SUPFAM" id="SSF111369">
    <property type="entry name" value="HlyD-like secretion proteins"/>
    <property type="match status" value="1"/>
</dbReference>
<evidence type="ECO:0000256" key="4">
    <source>
        <dbReference type="ARBA" id="ARBA00043263"/>
    </source>
</evidence>